<reference evidence="1" key="4">
    <citation type="journal article" date="2001" name="Nature">
        <title>Functional annotation of a full-length mouse cDNA collection.</title>
        <authorList>
            <consortium name="The RIKEN Genome Exploration Research Group Phase II Team and the FANTOM Consortium"/>
        </authorList>
    </citation>
    <scope>NUCLEOTIDE SEQUENCE</scope>
    <source>
        <strain evidence="1">C57BL/6J</strain>
        <tissue evidence="1">Egg</tissue>
    </source>
</reference>
<reference evidence="1" key="1">
    <citation type="journal article" date="1999" name="Methods Enzymol.">
        <title>High-efficiency full-length cDNA cloning.</title>
        <authorList>
            <person name="Carninci P."/>
            <person name="Hayashizaki Y."/>
        </authorList>
    </citation>
    <scope>NUCLEOTIDE SEQUENCE</scope>
    <source>
        <strain evidence="1">C57BL/6J</strain>
        <tissue evidence="1">Egg</tissue>
    </source>
</reference>
<reference evidence="1" key="3">
    <citation type="journal article" date="2000" name="Genome Res.">
        <title>RIKEN integrated sequence analysis (RISA) system--384-format sequencing pipeline with 384 multicapillary sequencer.</title>
        <authorList>
            <person name="Shibata K."/>
            <person name="Itoh M."/>
            <person name="Aizawa K."/>
            <person name="Nagaoka S."/>
            <person name="Sasaki N."/>
            <person name="Carninci P."/>
            <person name="Konno H."/>
            <person name="Akiyama J."/>
            <person name="Nishi K."/>
            <person name="Kitsunai T."/>
            <person name="Tashiro H."/>
            <person name="Itoh M."/>
            <person name="Sumi N."/>
            <person name="Ishii Y."/>
            <person name="Nakamura S."/>
            <person name="Hazama M."/>
            <person name="Nishine T."/>
            <person name="Harada A."/>
            <person name="Yamamoto R."/>
            <person name="Matsumoto H."/>
            <person name="Sakaguchi S."/>
            <person name="Ikegami T."/>
            <person name="Kashiwagi K."/>
            <person name="Fujiwake S."/>
            <person name="Inoue K."/>
            <person name="Togawa Y."/>
            <person name="Izawa M."/>
            <person name="Ohara E."/>
            <person name="Watahiki M."/>
            <person name="Yoneda Y."/>
            <person name="Ishikawa T."/>
            <person name="Ozawa K."/>
            <person name="Tanaka T."/>
            <person name="Matsuura S."/>
            <person name="Kawai J."/>
            <person name="Okazaki Y."/>
            <person name="Muramatsu M."/>
            <person name="Inoue Y."/>
            <person name="Kira A."/>
            <person name="Hayashizaki Y."/>
        </authorList>
    </citation>
    <scope>NUCLEOTIDE SEQUENCE</scope>
    <source>
        <strain evidence="1">C57BL/6J</strain>
        <tissue evidence="1">Egg</tissue>
    </source>
</reference>
<dbReference type="MGI" id="MGI:2145750">
    <property type="gene designation" value="AU040096"/>
</dbReference>
<evidence type="ECO:0000313" key="1">
    <source>
        <dbReference type="EMBL" id="BAE24066.1"/>
    </source>
</evidence>
<accession>Q3UTB4</accession>
<sequence length="544" mass="62144">MNLLSIWRRLYNLIAPSNSPLPSTTETSPVTLSPGNSEGIESPWWKLYFKLKEAHAFDNLNPSVVRGNGSGDLVYEAFDSLVESKETEDVAWLLLTSLDKCMKERNELHDKICQFQMQINNLKVSKCALEENLLSSSQRAQVAENQNEALIMRLAELQQKIKSQPQTVLAVKGRALIAKEQDPITWHGDVWGDPVEAENFGPSEVVSSAPPLEMLLFSAEEINPSLSAKPAVSVFEENVRQDKTDAPQGSPITSTTRLKAKQAPRGEVGSVVHEEAHYTTKELNEFANSFMQKSGEYVWEWILRVWDNGGRDIKLDQAGFIDMGPLSRDFRFNMEARRVKKGVRSLFEWLAEVFIKRWPTEKELEMPAIPWLSVDEGILRLREIAMLKWIRCVKPNPPQWEGPEDMPFTSPIRRKLVRGAPAHLKNFVLALFLVPDLRVGDAVAQLDELNSMGLTGPRGNMDQVAALNRQRRGDHSRYNGQYRQNIVYNDIPCNGQHRKGEIYNGMTRRDLWYWLINYGVSRREIDRKSTAYLFDLYKQKNSQK</sequence>
<protein>
    <submittedName>
        <fullName evidence="1">Uncharacterized protein</fullName>
    </submittedName>
</protein>
<reference evidence="1" key="8">
    <citation type="journal article" date="2005" name="Science">
        <title>Antisense Transcription in the Mammalian Transcriptome.</title>
        <authorList>
            <consortium name="RIKEN Genome Exploration Research Group and Genome Science Group (Genome Network Project Core Group) and the FANTOM Consortium"/>
        </authorList>
    </citation>
    <scope>NUCLEOTIDE SEQUENCE</scope>
    <source>
        <strain evidence="1">C57BL/6J</strain>
        <tissue evidence="1">Egg</tissue>
    </source>
</reference>
<organism evidence="1">
    <name type="scientific">Mus musculus</name>
    <name type="common">Mouse</name>
    <dbReference type="NCBI Taxonomy" id="10090"/>
    <lineage>
        <taxon>Eukaryota</taxon>
        <taxon>Metazoa</taxon>
        <taxon>Chordata</taxon>
        <taxon>Craniata</taxon>
        <taxon>Vertebrata</taxon>
        <taxon>Euteleostomi</taxon>
        <taxon>Mammalia</taxon>
        <taxon>Eutheria</taxon>
        <taxon>Euarchontoglires</taxon>
        <taxon>Glires</taxon>
        <taxon>Rodentia</taxon>
        <taxon>Myomorpha</taxon>
        <taxon>Muroidea</taxon>
        <taxon>Muridae</taxon>
        <taxon>Murinae</taxon>
        <taxon>Mus</taxon>
        <taxon>Mus</taxon>
    </lineage>
</organism>
<dbReference type="PANTHER" id="PTHR48195:SF2">
    <property type="entry name" value="FRIEND VIRUS SUSCEPTIBILITY PROTEIN 1"/>
    <property type="match status" value="1"/>
</dbReference>
<dbReference type="PANTHER" id="PTHR48195">
    <property type="entry name" value="FRIEND VIRUS SUSCEPTIBILITY PROTEIN 1"/>
    <property type="match status" value="1"/>
</dbReference>
<reference evidence="1" key="2">
    <citation type="journal article" date="2000" name="Genome Res.">
        <title>Normalization and subtraction of cap-trapper-selected cDNAs to prepare full-length cDNA libraries for rapid discovery of new genes.</title>
        <authorList>
            <person name="Carninci P."/>
            <person name="Shibata Y."/>
            <person name="Hayatsu N."/>
            <person name="Sugahara Y."/>
            <person name="Shibata K."/>
            <person name="Itoh M."/>
            <person name="Konno H."/>
            <person name="Okazaki Y."/>
            <person name="Muramatsu M."/>
            <person name="Hayashizaki Y."/>
        </authorList>
    </citation>
    <scope>NUCLEOTIDE SEQUENCE</scope>
    <source>
        <strain evidence="1">C57BL/6J</strain>
        <tissue evidence="1">Egg</tissue>
    </source>
</reference>
<dbReference type="AlphaFoldDB" id="Q3UTB4"/>
<reference evidence="1" key="7">
    <citation type="journal article" date="2005" name="Science">
        <title>The Transcriptional Landscape of the Mammalian Genome.</title>
        <authorList>
            <consortium name="The FANTOM Consortium"/>
            <consortium name="Riken Genome Exploration Research Group and Genome Science Group (Genome Network Project Core Group)"/>
        </authorList>
    </citation>
    <scope>NUCLEOTIDE SEQUENCE</scope>
    <source>
        <strain evidence="1">C57BL/6J</strain>
        <tissue evidence="1">Egg</tissue>
    </source>
</reference>
<dbReference type="EMBL" id="AK139567">
    <property type="protein sequence ID" value="BAE24066.1"/>
    <property type="molecule type" value="mRNA"/>
</dbReference>
<proteinExistence type="evidence at transcript level"/>
<reference evidence="1" key="6">
    <citation type="submission" date="2004-03" db="EMBL/GenBank/DDBJ databases">
        <authorList>
            <person name="Arakawa T."/>
            <person name="Carninci P."/>
            <person name="Fukuda S."/>
            <person name="Hashizume W."/>
            <person name="Hayashida K."/>
            <person name="Hori F."/>
            <person name="Iida J."/>
            <person name="Imamura K."/>
            <person name="Imotani K."/>
            <person name="Itoh M."/>
            <person name="Kanagawa S."/>
            <person name="Kawai J."/>
            <person name="Kojima M."/>
            <person name="Konno H."/>
            <person name="Murata M."/>
            <person name="Nakamura M."/>
            <person name="Ninomiya N."/>
            <person name="Nishiyori H."/>
            <person name="Nomura K."/>
            <person name="Ohno M."/>
            <person name="Sakazume N."/>
            <person name="Sano H."/>
            <person name="Sasaki D."/>
            <person name="Shibata K."/>
            <person name="Shiraki T."/>
            <person name="Tagami M."/>
            <person name="Tagami Y."/>
            <person name="Waki K."/>
            <person name="Watahiki A."/>
            <person name="Muramatsu M."/>
            <person name="Hayashizaki Y."/>
        </authorList>
    </citation>
    <scope>NUCLEOTIDE SEQUENCE</scope>
    <source>
        <strain evidence="1">C57BL/6J</strain>
        <tissue evidence="1">Egg</tissue>
    </source>
</reference>
<dbReference type="PhosphoSitePlus" id="Q3UTB4"/>
<name>Q3UTB4_MOUSE</name>
<dbReference type="AGR" id="MGI:2145750"/>
<dbReference type="InterPro" id="IPR053270">
    <property type="entry name" value="Fv1_restriction_factor"/>
</dbReference>
<evidence type="ECO:0000313" key="2">
    <source>
        <dbReference type="MGI" id="MGI:2145750"/>
    </source>
</evidence>
<dbReference type="iPTMnet" id="Q3UTB4"/>
<reference evidence="1" key="5">
    <citation type="journal article" date="2002" name="Nature">
        <title>Analysis of the mouse transcriptome based on functional annotation of 60,770 full-length cDNAs.</title>
        <authorList>
            <consortium name="The FANTOM Consortium and the RIKEN Genome Exploration Research Group Phase I and II Team"/>
        </authorList>
    </citation>
    <scope>NUCLEOTIDE SEQUENCE</scope>
    <source>
        <strain evidence="1">C57BL/6J</strain>
        <tissue evidence="1">Egg</tissue>
    </source>
</reference>
<gene>
    <name evidence="2" type="primary">AU040096</name>
</gene>